<dbReference type="AlphaFoldDB" id="Q0YQK2"/>
<organism evidence="1 2">
    <name type="scientific">Chlorobium ferrooxidans DSM 13031</name>
    <dbReference type="NCBI Taxonomy" id="377431"/>
    <lineage>
        <taxon>Bacteria</taxon>
        <taxon>Pseudomonadati</taxon>
        <taxon>Chlorobiota</taxon>
        <taxon>Chlorobiia</taxon>
        <taxon>Chlorobiales</taxon>
        <taxon>Chlorobiaceae</taxon>
        <taxon>Chlorobium/Pelodictyon group</taxon>
        <taxon>Chlorobium</taxon>
    </lineage>
</organism>
<reference evidence="1 2" key="2">
    <citation type="submission" date="2006-07" db="EMBL/GenBank/DDBJ databases">
        <title>Sequencing of the draft genome and assembly of Chlorobium ferroxidans DSM 13031.</title>
        <authorList>
            <consortium name="US DOE Joint Genome Institute (JGI-PGF)"/>
            <person name="Copeland A."/>
            <person name="Lucas S."/>
            <person name="Lapidus A."/>
            <person name="Barry K."/>
            <person name="Glavina del Rio T."/>
            <person name="Dalin E."/>
            <person name="Tice H."/>
            <person name="Bruce D."/>
            <person name="Pitluck S."/>
            <person name="Richardson P."/>
        </authorList>
    </citation>
    <scope>NUCLEOTIDE SEQUENCE [LARGE SCALE GENOMIC DNA]</scope>
    <source>
        <strain evidence="1 2">DSM 13031</strain>
    </source>
</reference>
<keyword evidence="2" id="KW-1185">Reference proteome</keyword>
<dbReference type="Proteomes" id="UP000004162">
    <property type="component" value="Unassembled WGS sequence"/>
</dbReference>
<sequence>MYSYGNKNNRMITAYQLESMPSRCLFMDPILEEGYVYVRGWLFAFRVIKSLIKQPGVIMKGQGRPSARITKGAKKITAMYSADDMDGHSEDAAGGWDGG</sequence>
<gene>
    <name evidence="1" type="ORF">CferDRAFT_0543</name>
</gene>
<evidence type="ECO:0000313" key="2">
    <source>
        <dbReference type="Proteomes" id="UP000004162"/>
    </source>
</evidence>
<reference evidence="1 2" key="1">
    <citation type="submission" date="2006-07" db="EMBL/GenBank/DDBJ databases">
        <title>Annotation of the draft genome assembly of Chlorobium ferroxidans DSM 13031.</title>
        <authorList>
            <consortium name="US DOE Joint Genome Institute (JGI-ORNL)"/>
            <person name="Larimer F."/>
            <person name="Land M."/>
            <person name="Hauser L."/>
        </authorList>
    </citation>
    <scope>NUCLEOTIDE SEQUENCE [LARGE SCALE GENOMIC DNA]</scope>
    <source>
        <strain evidence="1 2">DSM 13031</strain>
    </source>
</reference>
<accession>Q0YQK2</accession>
<protein>
    <submittedName>
        <fullName evidence="1">Uncharacterized protein</fullName>
    </submittedName>
</protein>
<proteinExistence type="predicted"/>
<dbReference type="EMBL" id="AASE01000016">
    <property type="protein sequence ID" value="EAT58623.1"/>
    <property type="molecule type" value="Genomic_DNA"/>
</dbReference>
<name>Q0YQK2_9CHLB</name>
<evidence type="ECO:0000313" key="1">
    <source>
        <dbReference type="EMBL" id="EAT58623.1"/>
    </source>
</evidence>
<comment type="caution">
    <text evidence="1">The sequence shown here is derived from an EMBL/GenBank/DDBJ whole genome shotgun (WGS) entry which is preliminary data.</text>
</comment>